<evidence type="ECO:0000259" key="5">
    <source>
        <dbReference type="PROSITE" id="PS50112"/>
    </source>
</evidence>
<dbReference type="PROSITE" id="PS50112">
    <property type="entry name" value="PAS"/>
    <property type="match status" value="1"/>
</dbReference>
<dbReference type="CDD" id="cd00075">
    <property type="entry name" value="HATPase"/>
    <property type="match status" value="1"/>
</dbReference>
<dbReference type="Pfam" id="PF02518">
    <property type="entry name" value="HATPase_c"/>
    <property type="match status" value="1"/>
</dbReference>
<dbReference type="InterPro" id="IPR003661">
    <property type="entry name" value="HisK_dim/P_dom"/>
</dbReference>
<dbReference type="InterPro" id="IPR036890">
    <property type="entry name" value="HATPase_C_sf"/>
</dbReference>
<dbReference type="PANTHER" id="PTHR43547:SF2">
    <property type="entry name" value="HYBRID SIGNAL TRANSDUCTION HISTIDINE KINASE C"/>
    <property type="match status" value="1"/>
</dbReference>
<dbReference type="Proteomes" id="UP001501844">
    <property type="component" value="Unassembled WGS sequence"/>
</dbReference>
<evidence type="ECO:0000256" key="3">
    <source>
        <dbReference type="ARBA" id="ARBA00022553"/>
    </source>
</evidence>
<dbReference type="PRINTS" id="PR00344">
    <property type="entry name" value="BCTRLSENSOR"/>
</dbReference>
<feature type="domain" description="PAS" evidence="5">
    <location>
        <begin position="10"/>
        <end position="83"/>
    </location>
</feature>
<dbReference type="InterPro" id="IPR005467">
    <property type="entry name" value="His_kinase_dom"/>
</dbReference>
<sequence>MMESEVTFQHAPLVERVAETFGQAYFVFDLKTNRFKYLNRAFSHLFGVSEEIALADAAQIHGYLHEEDRPFLYDQYAKLLTVKEQEGIEFRIQVPAQEEKWICLCCQLYEEKEETLVTGFAEDITQRKEYQSNILKFNSKKNSTLEILSHDLAAPFNNIEGMIELLETELKDSQSVVLNLVHYIKENAKKGSDMIRDFVDNEFLESAQIVLHKERIDICHRVRIMIDNYQQMSGGLISKNFVMELPDEPLFMYLDVMKFMQAFNNLVSNAIKFTHDHGTIKVKVEDKVATTLFTVSDDGIGIPQDLQPRLFDKFTSARREGIKGEKSIGLGMSIIKKIVELHQGKVWFESQEGKGSTFYMELPKE</sequence>
<dbReference type="RefSeq" id="WP_345163588.1">
    <property type="nucleotide sequence ID" value="NZ_BAABGX010000001.1"/>
</dbReference>
<dbReference type="EC" id="2.7.13.3" evidence="2"/>
<dbReference type="PANTHER" id="PTHR43547">
    <property type="entry name" value="TWO-COMPONENT HISTIDINE KINASE"/>
    <property type="match status" value="1"/>
</dbReference>
<comment type="catalytic activity">
    <reaction evidence="1">
        <text>ATP + protein L-histidine = ADP + protein N-phospho-L-histidine.</text>
        <dbReference type="EC" id="2.7.13.3"/>
    </reaction>
</comment>
<reference evidence="7" key="1">
    <citation type="journal article" date="2019" name="Int. J. Syst. Evol. Microbiol.">
        <title>The Global Catalogue of Microorganisms (GCM) 10K type strain sequencing project: providing services to taxonomists for standard genome sequencing and annotation.</title>
        <authorList>
            <consortium name="The Broad Institute Genomics Platform"/>
            <consortium name="The Broad Institute Genome Sequencing Center for Infectious Disease"/>
            <person name="Wu L."/>
            <person name="Ma J."/>
        </authorList>
    </citation>
    <scope>NUCLEOTIDE SEQUENCE [LARGE SCALE GENOMIC DNA]</scope>
    <source>
        <strain evidence="7">JCM 17917</strain>
    </source>
</reference>
<dbReference type="Gene3D" id="3.30.450.20">
    <property type="entry name" value="PAS domain"/>
    <property type="match status" value="1"/>
</dbReference>
<dbReference type="NCBIfam" id="TIGR00229">
    <property type="entry name" value="sensory_box"/>
    <property type="match status" value="1"/>
</dbReference>
<keyword evidence="3" id="KW-0597">Phosphoprotein</keyword>
<dbReference type="InterPro" id="IPR013655">
    <property type="entry name" value="PAS_fold_3"/>
</dbReference>
<evidence type="ECO:0000313" key="6">
    <source>
        <dbReference type="EMBL" id="GAA4301175.1"/>
    </source>
</evidence>
<protein>
    <recommendedName>
        <fullName evidence="2">histidine kinase</fullName>
        <ecNumber evidence="2">2.7.13.3</ecNumber>
    </recommendedName>
</protein>
<evidence type="ECO:0000256" key="2">
    <source>
        <dbReference type="ARBA" id="ARBA00012438"/>
    </source>
</evidence>
<dbReference type="InterPro" id="IPR035965">
    <property type="entry name" value="PAS-like_dom_sf"/>
</dbReference>
<dbReference type="CDD" id="cd00082">
    <property type="entry name" value="HisKA"/>
    <property type="match status" value="1"/>
</dbReference>
<dbReference type="Pfam" id="PF08447">
    <property type="entry name" value="PAS_3"/>
    <property type="match status" value="1"/>
</dbReference>
<dbReference type="EMBL" id="BAABGX010000001">
    <property type="protein sequence ID" value="GAA4301175.1"/>
    <property type="molecule type" value="Genomic_DNA"/>
</dbReference>
<accession>A0ABP8FDH0</accession>
<evidence type="ECO:0000256" key="1">
    <source>
        <dbReference type="ARBA" id="ARBA00000085"/>
    </source>
</evidence>
<dbReference type="SUPFAM" id="SSF55874">
    <property type="entry name" value="ATPase domain of HSP90 chaperone/DNA topoisomerase II/histidine kinase"/>
    <property type="match status" value="1"/>
</dbReference>
<dbReference type="InterPro" id="IPR036097">
    <property type="entry name" value="HisK_dim/P_sf"/>
</dbReference>
<feature type="domain" description="Histidine kinase" evidence="4">
    <location>
        <begin position="147"/>
        <end position="365"/>
    </location>
</feature>
<dbReference type="InterPro" id="IPR003594">
    <property type="entry name" value="HATPase_dom"/>
</dbReference>
<evidence type="ECO:0000259" key="4">
    <source>
        <dbReference type="PROSITE" id="PS50109"/>
    </source>
</evidence>
<keyword evidence="7" id="KW-1185">Reference proteome</keyword>
<dbReference type="PROSITE" id="PS50109">
    <property type="entry name" value="HIS_KIN"/>
    <property type="match status" value="1"/>
</dbReference>
<dbReference type="InterPro" id="IPR004358">
    <property type="entry name" value="Sig_transdc_His_kin-like_C"/>
</dbReference>
<dbReference type="Gene3D" id="1.10.287.130">
    <property type="match status" value="1"/>
</dbReference>
<comment type="caution">
    <text evidence="6">The sequence shown here is derived from an EMBL/GenBank/DDBJ whole genome shotgun (WGS) entry which is preliminary data.</text>
</comment>
<dbReference type="Gene3D" id="3.30.565.10">
    <property type="entry name" value="Histidine kinase-like ATPase, C-terminal domain"/>
    <property type="match status" value="1"/>
</dbReference>
<dbReference type="SMART" id="SM00387">
    <property type="entry name" value="HATPase_c"/>
    <property type="match status" value="1"/>
</dbReference>
<dbReference type="SUPFAM" id="SSF55785">
    <property type="entry name" value="PYP-like sensor domain (PAS domain)"/>
    <property type="match status" value="1"/>
</dbReference>
<dbReference type="CDD" id="cd00130">
    <property type="entry name" value="PAS"/>
    <property type="match status" value="1"/>
</dbReference>
<dbReference type="SUPFAM" id="SSF47384">
    <property type="entry name" value="Homodimeric domain of signal transducing histidine kinase"/>
    <property type="match status" value="1"/>
</dbReference>
<proteinExistence type="predicted"/>
<evidence type="ECO:0000313" key="7">
    <source>
        <dbReference type="Proteomes" id="UP001501844"/>
    </source>
</evidence>
<name>A0ABP8FDH0_9BACT</name>
<gene>
    <name evidence="6" type="ORF">GCM10023183_12030</name>
</gene>
<organism evidence="6 7">
    <name type="scientific">Nibribacter koreensis</name>
    <dbReference type="NCBI Taxonomy" id="1084519"/>
    <lineage>
        <taxon>Bacteria</taxon>
        <taxon>Pseudomonadati</taxon>
        <taxon>Bacteroidota</taxon>
        <taxon>Cytophagia</taxon>
        <taxon>Cytophagales</taxon>
        <taxon>Hymenobacteraceae</taxon>
        <taxon>Nibribacter</taxon>
    </lineage>
</organism>
<dbReference type="InterPro" id="IPR000014">
    <property type="entry name" value="PAS"/>
</dbReference>